<proteinExistence type="inferred from homology"/>
<evidence type="ECO:0000259" key="5">
    <source>
        <dbReference type="PROSITE" id="PS51352"/>
    </source>
</evidence>
<sequence>MRNLAFLLVASAVIAGVIGFLTLDRPGLPALYPMPSFELTGQDGKAFSSKALEGKVVVANFVFTSCPTVCPTLTAKMAELQKALAKEEQVHLMSFSVDPKNDTPEVLKAYGEKFGQDPSRWTFVTGDLAEVMKAVELGFRIGVTGADDPEATAFDIVHGEHFVLVDAKGMIRGYYAPTPEALARLAEDARTVAAE</sequence>
<dbReference type="CDD" id="cd02968">
    <property type="entry name" value="SCO"/>
    <property type="match status" value="1"/>
</dbReference>
<name>A0A0K1PBY9_9BACT</name>
<dbReference type="InterPro" id="IPR036249">
    <property type="entry name" value="Thioredoxin-like_sf"/>
</dbReference>
<dbReference type="PANTHER" id="PTHR12151">
    <property type="entry name" value="ELECTRON TRANSPORT PROTIN SCO1/SENC FAMILY MEMBER"/>
    <property type="match status" value="1"/>
</dbReference>
<dbReference type="EMBL" id="CP012332">
    <property type="protein sequence ID" value="AKU91053.1"/>
    <property type="molecule type" value="Genomic_DNA"/>
</dbReference>
<dbReference type="PROSITE" id="PS51352">
    <property type="entry name" value="THIOREDOXIN_2"/>
    <property type="match status" value="1"/>
</dbReference>
<comment type="similarity">
    <text evidence="1">Belongs to the SCO1/2 family.</text>
</comment>
<evidence type="ECO:0000256" key="4">
    <source>
        <dbReference type="PIRSR" id="PIRSR603782-2"/>
    </source>
</evidence>
<dbReference type="AlphaFoldDB" id="A0A0K1PBY9"/>
<keyword evidence="7" id="KW-1185">Reference proteome</keyword>
<dbReference type="InterPro" id="IPR013766">
    <property type="entry name" value="Thioredoxin_domain"/>
</dbReference>
<accession>A0A0K1PBY9</accession>
<keyword evidence="4" id="KW-1015">Disulfide bond</keyword>
<feature type="binding site" evidence="3">
    <location>
        <position position="66"/>
    </location>
    <ligand>
        <name>Cu cation</name>
        <dbReference type="ChEBI" id="CHEBI:23378"/>
    </ligand>
</feature>
<evidence type="ECO:0000256" key="2">
    <source>
        <dbReference type="ARBA" id="ARBA00023008"/>
    </source>
</evidence>
<feature type="binding site" evidence="3">
    <location>
        <position position="70"/>
    </location>
    <ligand>
        <name>Cu cation</name>
        <dbReference type="ChEBI" id="CHEBI:23378"/>
    </ligand>
</feature>
<gene>
    <name evidence="6" type="ORF">AKJ08_1440</name>
</gene>
<evidence type="ECO:0000313" key="7">
    <source>
        <dbReference type="Proteomes" id="UP000055590"/>
    </source>
</evidence>
<evidence type="ECO:0000313" key="6">
    <source>
        <dbReference type="EMBL" id="AKU91053.1"/>
    </source>
</evidence>
<dbReference type="PANTHER" id="PTHR12151:SF25">
    <property type="entry name" value="LINALOOL DEHYDRATASE_ISOMERASE DOMAIN-CONTAINING PROTEIN"/>
    <property type="match status" value="1"/>
</dbReference>
<feature type="binding site" evidence="3">
    <location>
        <position position="158"/>
    </location>
    <ligand>
        <name>Cu cation</name>
        <dbReference type="ChEBI" id="CHEBI:23378"/>
    </ligand>
</feature>
<organism evidence="6 7">
    <name type="scientific">Vulgatibacter incomptus</name>
    <dbReference type="NCBI Taxonomy" id="1391653"/>
    <lineage>
        <taxon>Bacteria</taxon>
        <taxon>Pseudomonadati</taxon>
        <taxon>Myxococcota</taxon>
        <taxon>Myxococcia</taxon>
        <taxon>Myxococcales</taxon>
        <taxon>Cystobacterineae</taxon>
        <taxon>Vulgatibacteraceae</taxon>
        <taxon>Vulgatibacter</taxon>
    </lineage>
</organism>
<dbReference type="SUPFAM" id="SSF52833">
    <property type="entry name" value="Thioredoxin-like"/>
    <property type="match status" value="1"/>
</dbReference>
<feature type="domain" description="Thioredoxin" evidence="5">
    <location>
        <begin position="28"/>
        <end position="191"/>
    </location>
</feature>
<dbReference type="KEGG" id="vin:AKJ08_1440"/>
<dbReference type="GO" id="GO:0046872">
    <property type="term" value="F:metal ion binding"/>
    <property type="evidence" value="ECO:0007669"/>
    <property type="project" value="UniProtKB-KW"/>
</dbReference>
<dbReference type="OrthoDB" id="9790194at2"/>
<feature type="disulfide bond" description="Redox-active" evidence="4">
    <location>
        <begin position="66"/>
        <end position="70"/>
    </location>
</feature>
<dbReference type="InterPro" id="IPR003782">
    <property type="entry name" value="SCO1/SenC"/>
</dbReference>
<dbReference type="STRING" id="1391653.AKJ08_1440"/>
<reference evidence="6 7" key="1">
    <citation type="submission" date="2015-08" db="EMBL/GenBank/DDBJ databases">
        <authorList>
            <person name="Babu N.S."/>
            <person name="Beckwith C.J."/>
            <person name="Beseler K.G."/>
            <person name="Brison A."/>
            <person name="Carone J.V."/>
            <person name="Caskin T.P."/>
            <person name="Diamond M."/>
            <person name="Durham M.E."/>
            <person name="Foxe J.M."/>
            <person name="Go M."/>
            <person name="Henderson B.A."/>
            <person name="Jones I.B."/>
            <person name="McGettigan J.A."/>
            <person name="Micheletti S.J."/>
            <person name="Nasrallah M.E."/>
            <person name="Ortiz D."/>
            <person name="Piller C.R."/>
            <person name="Privatt S.R."/>
            <person name="Schneider S.L."/>
            <person name="Sharp S."/>
            <person name="Smith T.C."/>
            <person name="Stanton J.D."/>
            <person name="Ullery H.E."/>
            <person name="Wilson R.J."/>
            <person name="Serrano M.G."/>
            <person name="Buck G."/>
            <person name="Lee V."/>
            <person name="Wang Y."/>
            <person name="Carvalho R."/>
            <person name="Voegtly L."/>
            <person name="Shi R."/>
            <person name="Duckworth R."/>
            <person name="Johnson A."/>
            <person name="Loviza R."/>
            <person name="Walstead R."/>
            <person name="Shah Z."/>
            <person name="Kiflezghi M."/>
            <person name="Wade K."/>
            <person name="Ball S.L."/>
            <person name="Bradley K.W."/>
            <person name="Asai D.J."/>
            <person name="Bowman C.A."/>
            <person name="Russell D.A."/>
            <person name="Pope W.H."/>
            <person name="Jacobs-Sera D."/>
            <person name="Hendrix R.W."/>
            <person name="Hatfull G.F."/>
        </authorList>
    </citation>
    <scope>NUCLEOTIDE SEQUENCE [LARGE SCALE GENOMIC DNA]</scope>
    <source>
        <strain evidence="6 7">DSM 27710</strain>
    </source>
</reference>
<protein>
    <submittedName>
        <fullName evidence="6">Cytochrome oxidase biogenesis protein Sco1/SenC/PrrC, putative copper metallochaperone</fullName>
    </submittedName>
</protein>
<dbReference type="Pfam" id="PF02630">
    <property type="entry name" value="SCO1-SenC"/>
    <property type="match status" value="1"/>
</dbReference>
<keyword evidence="2 3" id="KW-0186">Copper</keyword>
<dbReference type="Proteomes" id="UP000055590">
    <property type="component" value="Chromosome"/>
</dbReference>
<keyword evidence="3" id="KW-0479">Metal-binding</keyword>
<evidence type="ECO:0000256" key="3">
    <source>
        <dbReference type="PIRSR" id="PIRSR603782-1"/>
    </source>
</evidence>
<dbReference type="Gene3D" id="3.40.30.10">
    <property type="entry name" value="Glutaredoxin"/>
    <property type="match status" value="1"/>
</dbReference>
<evidence type="ECO:0000256" key="1">
    <source>
        <dbReference type="ARBA" id="ARBA00010996"/>
    </source>
</evidence>
<dbReference type="RefSeq" id="WP_050725424.1">
    <property type="nucleotide sequence ID" value="NZ_CP012332.1"/>
</dbReference>